<dbReference type="InterPro" id="IPR050161">
    <property type="entry name" value="Siro_Cobalamin_biosynth"/>
</dbReference>
<dbReference type="GO" id="GO:0019354">
    <property type="term" value="P:siroheme biosynthetic process"/>
    <property type="evidence" value="ECO:0007669"/>
    <property type="project" value="TreeGrafter"/>
</dbReference>
<dbReference type="SUPFAM" id="SSF53790">
    <property type="entry name" value="Tetrapyrrole methylase"/>
    <property type="match status" value="1"/>
</dbReference>
<keyword evidence="3" id="KW-1185">Reference proteome</keyword>
<feature type="compositionally biased region" description="Pro residues" evidence="1">
    <location>
        <begin position="167"/>
        <end position="178"/>
    </location>
</feature>
<dbReference type="InterPro" id="IPR035996">
    <property type="entry name" value="4pyrrol_Methylase_sf"/>
</dbReference>
<dbReference type="EMBL" id="JAACJK010000110">
    <property type="protein sequence ID" value="KAF5332740.1"/>
    <property type="molecule type" value="Genomic_DNA"/>
</dbReference>
<organism evidence="2 3">
    <name type="scientific">Ephemerocybe angulata</name>
    <dbReference type="NCBI Taxonomy" id="980116"/>
    <lineage>
        <taxon>Eukaryota</taxon>
        <taxon>Fungi</taxon>
        <taxon>Dikarya</taxon>
        <taxon>Basidiomycota</taxon>
        <taxon>Agaricomycotina</taxon>
        <taxon>Agaricomycetes</taxon>
        <taxon>Agaricomycetidae</taxon>
        <taxon>Agaricales</taxon>
        <taxon>Agaricineae</taxon>
        <taxon>Psathyrellaceae</taxon>
        <taxon>Ephemerocybe</taxon>
    </lineage>
</organism>
<dbReference type="PANTHER" id="PTHR45790:SF6">
    <property type="entry name" value="UROPORPHYRINOGEN-III C-METHYLTRANSFERASE"/>
    <property type="match status" value="1"/>
</dbReference>
<dbReference type="Proteomes" id="UP000541558">
    <property type="component" value="Unassembled WGS sequence"/>
</dbReference>
<comment type="caution">
    <text evidence="2">The sequence shown here is derived from an EMBL/GenBank/DDBJ whole genome shotgun (WGS) entry which is preliminary data.</text>
</comment>
<evidence type="ECO:0000313" key="2">
    <source>
        <dbReference type="EMBL" id="KAF5332740.1"/>
    </source>
</evidence>
<dbReference type="PANTHER" id="PTHR45790">
    <property type="entry name" value="SIROHEME SYNTHASE-RELATED"/>
    <property type="match status" value="1"/>
</dbReference>
<evidence type="ECO:0000313" key="3">
    <source>
        <dbReference type="Proteomes" id="UP000541558"/>
    </source>
</evidence>
<dbReference type="OrthoDB" id="508204at2759"/>
<name>A0A8H5FD62_9AGAR</name>
<feature type="region of interest" description="Disordered" evidence="1">
    <location>
        <begin position="82"/>
        <end position="124"/>
    </location>
</feature>
<proteinExistence type="predicted"/>
<feature type="region of interest" description="Disordered" evidence="1">
    <location>
        <begin position="155"/>
        <end position="178"/>
    </location>
</feature>
<reference evidence="2 3" key="1">
    <citation type="journal article" date="2020" name="ISME J.">
        <title>Uncovering the hidden diversity of litter-decomposition mechanisms in mushroom-forming fungi.</title>
        <authorList>
            <person name="Floudas D."/>
            <person name="Bentzer J."/>
            <person name="Ahren D."/>
            <person name="Johansson T."/>
            <person name="Persson P."/>
            <person name="Tunlid A."/>
        </authorList>
    </citation>
    <scope>NUCLEOTIDE SEQUENCE [LARGE SCALE GENOMIC DNA]</scope>
    <source>
        <strain evidence="2 3">CBS 175.51</strain>
    </source>
</reference>
<dbReference type="GO" id="GO:0004851">
    <property type="term" value="F:uroporphyrin-III C-methyltransferase activity"/>
    <property type="evidence" value="ECO:0007669"/>
    <property type="project" value="TreeGrafter"/>
</dbReference>
<sequence>MLEYPSPSHRKYLNTLGISHACILGSAKKHGVAAVGSVDWRHQKWTGYRLASRHCRDIVSKLPLTAAVAVYNVGQVHLLAKSQGTRGLERSPKTKKSPLCAARSPCAPPPKPKDHDNLKQGDPVVYGRTGEEDLYFDSHEFEPLIIPGVSSALAAPTFSPTSSPRSAVPPSPSPSARE</sequence>
<gene>
    <name evidence="2" type="ORF">D9611_005368</name>
</gene>
<protein>
    <submittedName>
        <fullName evidence="2">Uncharacterized protein</fullName>
    </submittedName>
</protein>
<accession>A0A8H5FD62</accession>
<dbReference type="AlphaFoldDB" id="A0A8H5FD62"/>
<evidence type="ECO:0000256" key="1">
    <source>
        <dbReference type="SAM" id="MobiDB-lite"/>
    </source>
</evidence>